<dbReference type="SUPFAM" id="SSF46785">
    <property type="entry name" value="Winged helix' DNA-binding domain"/>
    <property type="match status" value="1"/>
</dbReference>
<dbReference type="Gene3D" id="1.10.10.10">
    <property type="entry name" value="Winged helix-like DNA-binding domain superfamily/Winged helix DNA-binding domain"/>
    <property type="match status" value="1"/>
</dbReference>
<dbReference type="Pfam" id="PF12802">
    <property type="entry name" value="MarR_2"/>
    <property type="match status" value="1"/>
</dbReference>
<dbReference type="KEGG" id="acab:QRX50_41220"/>
<dbReference type="InterPro" id="IPR036388">
    <property type="entry name" value="WH-like_DNA-bd_sf"/>
</dbReference>
<dbReference type="RefSeq" id="WP_285968497.1">
    <property type="nucleotide sequence ID" value="NZ_CP127294.1"/>
</dbReference>
<dbReference type="Proteomes" id="UP001236014">
    <property type="component" value="Chromosome"/>
</dbReference>
<dbReference type="GO" id="GO:0003700">
    <property type="term" value="F:DNA-binding transcription factor activity"/>
    <property type="evidence" value="ECO:0007669"/>
    <property type="project" value="InterPro"/>
</dbReference>
<dbReference type="PANTHER" id="PTHR33164">
    <property type="entry name" value="TRANSCRIPTIONAL REGULATOR, MARR FAMILY"/>
    <property type="match status" value="1"/>
</dbReference>
<feature type="domain" description="HTH marR-type" evidence="1">
    <location>
        <begin position="6"/>
        <end position="135"/>
    </location>
</feature>
<dbReference type="GO" id="GO:0006950">
    <property type="term" value="P:response to stress"/>
    <property type="evidence" value="ECO:0007669"/>
    <property type="project" value="TreeGrafter"/>
</dbReference>
<accession>A0A9Y2ID65</accession>
<name>A0A9Y2ID65_9PSEU</name>
<evidence type="ECO:0000313" key="2">
    <source>
        <dbReference type="EMBL" id="WIX77759.1"/>
    </source>
</evidence>
<gene>
    <name evidence="2" type="ORF">QRX50_41220</name>
</gene>
<protein>
    <submittedName>
        <fullName evidence="2">MarR family winged helix-turn-helix transcriptional regulator</fullName>
    </submittedName>
</protein>
<dbReference type="SMART" id="SM00347">
    <property type="entry name" value="HTH_MARR"/>
    <property type="match status" value="1"/>
</dbReference>
<keyword evidence="3" id="KW-1185">Reference proteome</keyword>
<dbReference type="PANTHER" id="PTHR33164:SF95">
    <property type="entry name" value="TRANSCRIPTIONAL REGULATOR"/>
    <property type="match status" value="1"/>
</dbReference>
<organism evidence="2 3">
    <name type="scientific">Amycolatopsis carbonis</name>
    <dbReference type="NCBI Taxonomy" id="715471"/>
    <lineage>
        <taxon>Bacteria</taxon>
        <taxon>Bacillati</taxon>
        <taxon>Actinomycetota</taxon>
        <taxon>Actinomycetes</taxon>
        <taxon>Pseudonocardiales</taxon>
        <taxon>Pseudonocardiaceae</taxon>
        <taxon>Amycolatopsis</taxon>
    </lineage>
</organism>
<dbReference type="InterPro" id="IPR036390">
    <property type="entry name" value="WH_DNA-bd_sf"/>
</dbReference>
<dbReference type="AlphaFoldDB" id="A0A9Y2ID65"/>
<dbReference type="InterPro" id="IPR000835">
    <property type="entry name" value="HTH_MarR-typ"/>
</dbReference>
<evidence type="ECO:0000259" key="1">
    <source>
        <dbReference type="PROSITE" id="PS50995"/>
    </source>
</evidence>
<proteinExistence type="predicted"/>
<sequence>MTSRMDESVFHALRRAMQEHGARWQAKLPGLTKPQYAVLVAISETPGLDQGAAGQRAATDKATLANLLLRLEERGLITRTVGTDRRRRELRLTPAGEELLATAMPVVDRVNESMLAPLDDDERRQLVALLTKLAL</sequence>
<reference evidence="2 3" key="1">
    <citation type="submission" date="2023-06" db="EMBL/GenBank/DDBJ databases">
        <authorList>
            <person name="Oyuntsetseg B."/>
            <person name="Kim S.B."/>
        </authorList>
    </citation>
    <scope>NUCLEOTIDE SEQUENCE [LARGE SCALE GENOMIC DNA]</scope>
    <source>
        <strain evidence="2 3">2-15</strain>
    </source>
</reference>
<dbReference type="EMBL" id="CP127294">
    <property type="protein sequence ID" value="WIX77759.1"/>
    <property type="molecule type" value="Genomic_DNA"/>
</dbReference>
<dbReference type="InterPro" id="IPR039422">
    <property type="entry name" value="MarR/SlyA-like"/>
</dbReference>
<dbReference type="PROSITE" id="PS50995">
    <property type="entry name" value="HTH_MARR_2"/>
    <property type="match status" value="1"/>
</dbReference>
<evidence type="ECO:0000313" key="3">
    <source>
        <dbReference type="Proteomes" id="UP001236014"/>
    </source>
</evidence>